<dbReference type="Gene3D" id="1.10.10.10">
    <property type="entry name" value="Winged helix-like DNA-binding domain superfamily/Winged helix DNA-binding domain"/>
    <property type="match status" value="1"/>
</dbReference>
<evidence type="ECO:0000256" key="5">
    <source>
        <dbReference type="ARBA" id="ARBA00023204"/>
    </source>
</evidence>
<name>A0A0F9R1Q8_9ZZZZ</name>
<dbReference type="InterPro" id="IPR001497">
    <property type="entry name" value="MethylDNA_cys_MeTrfase_AS"/>
</dbReference>
<dbReference type="EMBL" id="LAZR01001108">
    <property type="protein sequence ID" value="KKN50550.1"/>
    <property type="molecule type" value="Genomic_DNA"/>
</dbReference>
<keyword evidence="2" id="KW-0489">Methyltransferase</keyword>
<dbReference type="InterPro" id="IPR036217">
    <property type="entry name" value="MethylDNA_cys_MeTrfase_DNAb"/>
</dbReference>
<dbReference type="PANTHER" id="PTHR10815">
    <property type="entry name" value="METHYLATED-DNA--PROTEIN-CYSTEINE METHYLTRANSFERASE"/>
    <property type="match status" value="1"/>
</dbReference>
<comment type="caution">
    <text evidence="8">The sequence shown here is derived from an EMBL/GenBank/DDBJ whole genome shotgun (WGS) entry which is preliminary data.</text>
</comment>
<evidence type="ECO:0000256" key="6">
    <source>
        <dbReference type="ARBA" id="ARBA00049348"/>
    </source>
</evidence>
<dbReference type="NCBIfam" id="TIGR00589">
    <property type="entry name" value="ogt"/>
    <property type="match status" value="1"/>
</dbReference>
<dbReference type="InterPro" id="IPR014048">
    <property type="entry name" value="MethylDNA_cys_MeTrfase_DNA-bd"/>
</dbReference>
<evidence type="ECO:0000313" key="8">
    <source>
        <dbReference type="EMBL" id="KKN50550.1"/>
    </source>
</evidence>
<keyword evidence="5" id="KW-0234">DNA repair</keyword>
<dbReference type="GO" id="GO:0006281">
    <property type="term" value="P:DNA repair"/>
    <property type="evidence" value="ECO:0007669"/>
    <property type="project" value="UniProtKB-KW"/>
</dbReference>
<dbReference type="InterPro" id="IPR036388">
    <property type="entry name" value="WH-like_DNA-bd_sf"/>
</dbReference>
<dbReference type="PROSITE" id="PS00374">
    <property type="entry name" value="MGMT"/>
    <property type="match status" value="1"/>
</dbReference>
<evidence type="ECO:0000256" key="1">
    <source>
        <dbReference type="ARBA" id="ARBA00001286"/>
    </source>
</evidence>
<evidence type="ECO:0000259" key="7">
    <source>
        <dbReference type="Pfam" id="PF01035"/>
    </source>
</evidence>
<evidence type="ECO:0000256" key="3">
    <source>
        <dbReference type="ARBA" id="ARBA00022679"/>
    </source>
</evidence>
<dbReference type="PANTHER" id="PTHR10815:SF13">
    <property type="entry name" value="METHYLATED-DNA--PROTEIN-CYSTEINE METHYLTRANSFERASE"/>
    <property type="match status" value="1"/>
</dbReference>
<dbReference type="CDD" id="cd06445">
    <property type="entry name" value="ATase"/>
    <property type="match status" value="1"/>
</dbReference>
<evidence type="ECO:0000256" key="2">
    <source>
        <dbReference type="ARBA" id="ARBA00022603"/>
    </source>
</evidence>
<protein>
    <recommendedName>
        <fullName evidence="7">Methylated-DNA-[protein]-cysteine S-methyltransferase DNA binding domain-containing protein</fullName>
    </recommendedName>
</protein>
<gene>
    <name evidence="9" type="ORF">LCGC14_0496780</name>
    <name evidence="8" type="ORF">LCGC14_0631670</name>
</gene>
<dbReference type="AlphaFoldDB" id="A0A0F9R1Q8"/>
<evidence type="ECO:0000256" key="4">
    <source>
        <dbReference type="ARBA" id="ARBA00022763"/>
    </source>
</evidence>
<dbReference type="GO" id="GO:0032259">
    <property type="term" value="P:methylation"/>
    <property type="evidence" value="ECO:0007669"/>
    <property type="project" value="UniProtKB-KW"/>
</dbReference>
<comment type="catalytic activity">
    <reaction evidence="1">
        <text>a 4-O-methyl-thymidine in DNA + L-cysteinyl-[protein] = a thymidine in DNA + S-methyl-L-cysteinyl-[protein]</text>
        <dbReference type="Rhea" id="RHEA:53428"/>
        <dbReference type="Rhea" id="RHEA-COMP:10131"/>
        <dbReference type="Rhea" id="RHEA-COMP:10132"/>
        <dbReference type="Rhea" id="RHEA-COMP:13555"/>
        <dbReference type="Rhea" id="RHEA-COMP:13556"/>
        <dbReference type="ChEBI" id="CHEBI:29950"/>
        <dbReference type="ChEBI" id="CHEBI:82612"/>
        <dbReference type="ChEBI" id="CHEBI:137386"/>
        <dbReference type="ChEBI" id="CHEBI:137387"/>
        <dbReference type="EC" id="2.1.1.63"/>
    </reaction>
</comment>
<keyword evidence="3" id="KW-0808">Transferase</keyword>
<dbReference type="GO" id="GO:0003908">
    <property type="term" value="F:methylated-DNA-[protein]-cysteine S-methyltransferase activity"/>
    <property type="evidence" value="ECO:0007669"/>
    <property type="project" value="UniProtKB-EC"/>
</dbReference>
<dbReference type="SUPFAM" id="SSF46767">
    <property type="entry name" value="Methylated DNA-protein cysteine methyltransferase, C-terminal domain"/>
    <property type="match status" value="1"/>
</dbReference>
<dbReference type="EMBL" id="LAZR01000573">
    <property type="protein sequence ID" value="KKN63946.1"/>
    <property type="molecule type" value="Genomic_DNA"/>
</dbReference>
<keyword evidence="4" id="KW-0227">DNA damage</keyword>
<dbReference type="Pfam" id="PF01035">
    <property type="entry name" value="DNA_binding_1"/>
    <property type="match status" value="1"/>
</dbReference>
<sequence>MNIIHSIYFRSDELDAVILISFRCFEENKNTILDQVKFFVNETDAMNYILREKLELFKDNSFTDCKEILALKNLILNYLSGKNLNLIDKIKGLNINLAEEEKFPTEFSRDVIRSLINLDHGEKTTYSEIGEKIGSKAYRAIGNVLRKNPIPLIIPCHRVLKKNGDIGGFMGESDKGWQVNLKKVLLKIEELN</sequence>
<evidence type="ECO:0000313" key="9">
    <source>
        <dbReference type="EMBL" id="KKN63946.1"/>
    </source>
</evidence>
<proteinExistence type="predicted"/>
<reference evidence="8" key="1">
    <citation type="journal article" date="2015" name="Nature">
        <title>Complex archaea that bridge the gap between prokaryotes and eukaryotes.</title>
        <authorList>
            <person name="Spang A."/>
            <person name="Saw J.H."/>
            <person name="Jorgensen S.L."/>
            <person name="Zaremba-Niedzwiedzka K."/>
            <person name="Martijn J."/>
            <person name="Lind A.E."/>
            <person name="van Eijk R."/>
            <person name="Schleper C."/>
            <person name="Guy L."/>
            <person name="Ettema T.J."/>
        </authorList>
    </citation>
    <scope>NUCLEOTIDE SEQUENCE</scope>
</reference>
<comment type="catalytic activity">
    <reaction evidence="6">
        <text>a 6-O-methyl-2'-deoxyguanosine in DNA + L-cysteinyl-[protein] = S-methyl-L-cysteinyl-[protein] + a 2'-deoxyguanosine in DNA</text>
        <dbReference type="Rhea" id="RHEA:24000"/>
        <dbReference type="Rhea" id="RHEA-COMP:10131"/>
        <dbReference type="Rhea" id="RHEA-COMP:10132"/>
        <dbReference type="Rhea" id="RHEA-COMP:11367"/>
        <dbReference type="Rhea" id="RHEA-COMP:11368"/>
        <dbReference type="ChEBI" id="CHEBI:29950"/>
        <dbReference type="ChEBI" id="CHEBI:82612"/>
        <dbReference type="ChEBI" id="CHEBI:85445"/>
        <dbReference type="ChEBI" id="CHEBI:85448"/>
        <dbReference type="EC" id="2.1.1.63"/>
    </reaction>
</comment>
<feature type="domain" description="Methylated-DNA-[protein]-cysteine S-methyltransferase DNA binding" evidence="7">
    <location>
        <begin position="106"/>
        <end position="190"/>
    </location>
</feature>
<accession>A0A0F9R1Q8</accession>
<organism evidence="8">
    <name type="scientific">marine sediment metagenome</name>
    <dbReference type="NCBI Taxonomy" id="412755"/>
    <lineage>
        <taxon>unclassified sequences</taxon>
        <taxon>metagenomes</taxon>
        <taxon>ecological metagenomes</taxon>
    </lineage>
</organism>